<evidence type="ECO:0000313" key="7">
    <source>
        <dbReference type="Ensembl" id="ENSSRHP00000049322.1"/>
    </source>
</evidence>
<evidence type="ECO:0000313" key="8">
    <source>
        <dbReference type="Proteomes" id="UP000472270"/>
    </source>
</evidence>
<dbReference type="GO" id="GO:0042101">
    <property type="term" value="C:T cell receptor complex"/>
    <property type="evidence" value="ECO:0007669"/>
    <property type="project" value="UniProtKB-KW"/>
</dbReference>
<dbReference type="Gene3D" id="2.60.40.10">
    <property type="entry name" value="Immunoglobulins"/>
    <property type="match status" value="1"/>
</dbReference>
<dbReference type="InterPro" id="IPR007110">
    <property type="entry name" value="Ig-like_dom"/>
</dbReference>
<evidence type="ECO:0000256" key="3">
    <source>
        <dbReference type="ARBA" id="ARBA00023170"/>
    </source>
</evidence>
<evidence type="ECO:0000256" key="1">
    <source>
        <dbReference type="ARBA" id="ARBA00022729"/>
    </source>
</evidence>
<evidence type="ECO:0000256" key="2">
    <source>
        <dbReference type="ARBA" id="ARBA00023130"/>
    </source>
</evidence>
<evidence type="ECO:0000256" key="5">
    <source>
        <dbReference type="ARBA" id="ARBA00043266"/>
    </source>
</evidence>
<keyword evidence="5" id="KW-1279">T cell receptor</keyword>
<keyword evidence="4" id="KW-0393">Immunoglobulin domain</keyword>
<organism evidence="7 8">
    <name type="scientific">Sinocyclocheilus rhinocerous</name>
    <dbReference type="NCBI Taxonomy" id="307959"/>
    <lineage>
        <taxon>Eukaryota</taxon>
        <taxon>Metazoa</taxon>
        <taxon>Chordata</taxon>
        <taxon>Craniata</taxon>
        <taxon>Vertebrata</taxon>
        <taxon>Euteleostomi</taxon>
        <taxon>Actinopterygii</taxon>
        <taxon>Neopterygii</taxon>
        <taxon>Teleostei</taxon>
        <taxon>Ostariophysi</taxon>
        <taxon>Cypriniformes</taxon>
        <taxon>Cyprinidae</taxon>
        <taxon>Cyprininae</taxon>
        <taxon>Sinocyclocheilus</taxon>
    </lineage>
</organism>
<dbReference type="InterPro" id="IPR003599">
    <property type="entry name" value="Ig_sub"/>
</dbReference>
<keyword evidence="5" id="KW-0391">Immunity</keyword>
<keyword evidence="8" id="KW-1185">Reference proteome</keyword>
<feature type="domain" description="Ig-like" evidence="6">
    <location>
        <begin position="4"/>
        <end position="100"/>
    </location>
</feature>
<evidence type="ECO:0000259" key="6">
    <source>
        <dbReference type="PROSITE" id="PS50835"/>
    </source>
</evidence>
<dbReference type="Proteomes" id="UP000472270">
    <property type="component" value="Unassembled WGS sequence"/>
</dbReference>
<dbReference type="InterPro" id="IPR013106">
    <property type="entry name" value="Ig_V-set"/>
</dbReference>
<dbReference type="PANTHER" id="PTHR19367:SF18">
    <property type="entry name" value="T CELL RECEPTOR ALPHA VARIABLE 16"/>
    <property type="match status" value="1"/>
</dbReference>
<accession>A0A673JGQ3</accession>
<dbReference type="GO" id="GO:0002250">
    <property type="term" value="P:adaptive immune response"/>
    <property type="evidence" value="ECO:0007669"/>
    <property type="project" value="UniProtKB-KW"/>
</dbReference>
<dbReference type="InterPro" id="IPR036179">
    <property type="entry name" value="Ig-like_dom_sf"/>
</dbReference>
<dbReference type="PROSITE" id="PS50835">
    <property type="entry name" value="IG_LIKE"/>
    <property type="match status" value="1"/>
</dbReference>
<dbReference type="PANTHER" id="PTHR19367">
    <property type="entry name" value="T-CELL RECEPTOR ALPHA CHAIN V REGION"/>
    <property type="match status" value="1"/>
</dbReference>
<dbReference type="InterPro" id="IPR013783">
    <property type="entry name" value="Ig-like_fold"/>
</dbReference>
<keyword evidence="2" id="KW-1064">Adaptive immunity</keyword>
<dbReference type="InterPro" id="IPR051287">
    <property type="entry name" value="TCR_variable_region"/>
</dbReference>
<dbReference type="SUPFAM" id="SSF48726">
    <property type="entry name" value="Immunoglobulin"/>
    <property type="match status" value="1"/>
</dbReference>
<dbReference type="SMART" id="SM00409">
    <property type="entry name" value="IG"/>
    <property type="match status" value="1"/>
</dbReference>
<name>A0A673JGQ3_9TELE</name>
<dbReference type="Pfam" id="PF07686">
    <property type="entry name" value="V-set"/>
    <property type="match status" value="1"/>
</dbReference>
<evidence type="ECO:0000256" key="4">
    <source>
        <dbReference type="ARBA" id="ARBA00023319"/>
    </source>
</evidence>
<keyword evidence="3" id="KW-0675">Receptor</keyword>
<dbReference type="Ensembl" id="ENSSRHT00000050722.1">
    <property type="protein sequence ID" value="ENSSRHP00000049324.1"/>
    <property type="gene ID" value="ENSSRHG00000024832.1"/>
</dbReference>
<keyword evidence="1" id="KW-0732">Signal</keyword>
<sequence>SIGPNEEDKSIIRKNGESVTLRCSYDTSSNNILLYWYRQYTNQEPEYLLYEGARSYSGADDIQDRRFQSTTSQTSTELTIKSVTLSDSALYYCALRVGPQ</sequence>
<reference evidence="7" key="1">
    <citation type="submission" date="2025-05" db="UniProtKB">
        <authorList>
            <consortium name="Ensembl"/>
        </authorList>
    </citation>
    <scope>IDENTIFICATION</scope>
</reference>
<dbReference type="SMART" id="SM00406">
    <property type="entry name" value="IGv"/>
    <property type="match status" value="1"/>
</dbReference>
<proteinExistence type="predicted"/>
<dbReference type="AlphaFoldDB" id="A0A673JGQ3"/>
<dbReference type="Ensembl" id="ENSSRHT00000050720.1">
    <property type="protein sequence ID" value="ENSSRHP00000049322.1"/>
    <property type="gene ID" value="ENSSRHG00000024831.1"/>
</dbReference>
<protein>
    <recommendedName>
        <fullName evidence="6">Ig-like domain-containing protein</fullName>
    </recommendedName>
</protein>